<dbReference type="EMBL" id="BARS01053574">
    <property type="protein sequence ID" value="GAG52442.1"/>
    <property type="molecule type" value="Genomic_DNA"/>
</dbReference>
<sequence length="37" mass="4163">GLNSPLSNLGQDRRQFEAEIGWGVSERIETGPWYLEG</sequence>
<organism evidence="1">
    <name type="scientific">marine sediment metagenome</name>
    <dbReference type="NCBI Taxonomy" id="412755"/>
    <lineage>
        <taxon>unclassified sequences</taxon>
        <taxon>metagenomes</taxon>
        <taxon>ecological metagenomes</taxon>
    </lineage>
</organism>
<comment type="caution">
    <text evidence="1">The sequence shown here is derived from an EMBL/GenBank/DDBJ whole genome shotgun (WGS) entry which is preliminary data.</text>
</comment>
<protein>
    <submittedName>
        <fullName evidence="1">Uncharacterized protein</fullName>
    </submittedName>
</protein>
<dbReference type="AlphaFoldDB" id="X0Z1G1"/>
<reference evidence="1" key="1">
    <citation type="journal article" date="2014" name="Front. Microbiol.">
        <title>High frequency of phylogenetically diverse reductive dehalogenase-homologous genes in deep subseafloor sedimentary metagenomes.</title>
        <authorList>
            <person name="Kawai M."/>
            <person name="Futagami T."/>
            <person name="Toyoda A."/>
            <person name="Takaki Y."/>
            <person name="Nishi S."/>
            <person name="Hori S."/>
            <person name="Arai W."/>
            <person name="Tsubouchi T."/>
            <person name="Morono Y."/>
            <person name="Uchiyama I."/>
            <person name="Ito T."/>
            <person name="Fujiyama A."/>
            <person name="Inagaki F."/>
            <person name="Takami H."/>
        </authorList>
    </citation>
    <scope>NUCLEOTIDE SEQUENCE</scope>
    <source>
        <strain evidence="1">Expedition CK06-06</strain>
    </source>
</reference>
<gene>
    <name evidence="1" type="ORF">S01H1_79466</name>
</gene>
<evidence type="ECO:0000313" key="1">
    <source>
        <dbReference type="EMBL" id="GAG52442.1"/>
    </source>
</evidence>
<feature type="non-terminal residue" evidence="1">
    <location>
        <position position="1"/>
    </location>
</feature>
<name>X0Z1G1_9ZZZZ</name>
<accession>X0Z1G1</accession>
<proteinExistence type="predicted"/>